<dbReference type="SMART" id="SM00530">
    <property type="entry name" value="HTH_XRE"/>
    <property type="match status" value="1"/>
</dbReference>
<dbReference type="Pfam" id="PF01381">
    <property type="entry name" value="HTH_3"/>
    <property type="match status" value="1"/>
</dbReference>
<reference evidence="3 4" key="1">
    <citation type="submission" date="2017-11" db="EMBL/GenBank/DDBJ databases">
        <title>Bacillus camelliae sp. nov., isolated from pu'er tea.</title>
        <authorList>
            <person name="Niu L."/>
        </authorList>
    </citation>
    <scope>NUCLEOTIDE SEQUENCE [LARGE SCALE GENOMIC DNA]</scope>
    <source>
        <strain evidence="3 4">7578-1</strain>
    </source>
</reference>
<keyword evidence="4" id="KW-1185">Reference proteome</keyword>
<gene>
    <name evidence="3" type="ORF">CWO92_21235</name>
</gene>
<evidence type="ECO:0000259" key="2">
    <source>
        <dbReference type="PROSITE" id="PS50943"/>
    </source>
</evidence>
<dbReference type="OrthoDB" id="72638at2"/>
<organism evidence="3 4">
    <name type="scientific">Heyndrickxia camelliae</name>
    <dbReference type="NCBI Taxonomy" id="1707093"/>
    <lineage>
        <taxon>Bacteria</taxon>
        <taxon>Bacillati</taxon>
        <taxon>Bacillota</taxon>
        <taxon>Bacilli</taxon>
        <taxon>Bacillales</taxon>
        <taxon>Bacillaceae</taxon>
        <taxon>Heyndrickxia</taxon>
    </lineage>
</organism>
<evidence type="ECO:0000313" key="3">
    <source>
        <dbReference type="EMBL" id="PKR83063.1"/>
    </source>
</evidence>
<accession>A0A2N3LEV5</accession>
<dbReference type="InterPro" id="IPR010982">
    <property type="entry name" value="Lambda_DNA-bd_dom_sf"/>
</dbReference>
<feature type="domain" description="HTH cro/C1-type" evidence="2">
    <location>
        <begin position="11"/>
        <end position="65"/>
    </location>
</feature>
<keyword evidence="1" id="KW-0238">DNA-binding</keyword>
<dbReference type="SUPFAM" id="SSF47413">
    <property type="entry name" value="lambda repressor-like DNA-binding domains"/>
    <property type="match status" value="1"/>
</dbReference>
<dbReference type="RefSeq" id="WP_101356208.1">
    <property type="nucleotide sequence ID" value="NZ_PIQO01000023.1"/>
</dbReference>
<sequence>MDSRDLFKERLILLRKERKLTQTELAAIMDVTKATINKYEKGGASPSYEMLWKLADFFNVSVDYLMGKSDSFSGDPQINKEISEIKLIYDKLNDEQKELVLNILRTFTK</sequence>
<dbReference type="PANTHER" id="PTHR46558:SF11">
    <property type="entry name" value="HTH-TYPE TRANSCRIPTIONAL REGULATOR XRE"/>
    <property type="match status" value="1"/>
</dbReference>
<dbReference type="EMBL" id="PIQO01000023">
    <property type="protein sequence ID" value="PKR83063.1"/>
    <property type="molecule type" value="Genomic_DNA"/>
</dbReference>
<dbReference type="Gene3D" id="1.10.260.40">
    <property type="entry name" value="lambda repressor-like DNA-binding domains"/>
    <property type="match status" value="1"/>
</dbReference>
<dbReference type="GO" id="GO:0003677">
    <property type="term" value="F:DNA binding"/>
    <property type="evidence" value="ECO:0007669"/>
    <property type="project" value="UniProtKB-KW"/>
</dbReference>
<evidence type="ECO:0000256" key="1">
    <source>
        <dbReference type="ARBA" id="ARBA00023125"/>
    </source>
</evidence>
<proteinExistence type="predicted"/>
<dbReference type="CDD" id="cd00093">
    <property type="entry name" value="HTH_XRE"/>
    <property type="match status" value="1"/>
</dbReference>
<dbReference type="PROSITE" id="PS50943">
    <property type="entry name" value="HTH_CROC1"/>
    <property type="match status" value="1"/>
</dbReference>
<dbReference type="Proteomes" id="UP000233440">
    <property type="component" value="Unassembled WGS sequence"/>
</dbReference>
<dbReference type="PANTHER" id="PTHR46558">
    <property type="entry name" value="TRACRIPTIONAL REGULATORY PROTEIN-RELATED-RELATED"/>
    <property type="match status" value="1"/>
</dbReference>
<protein>
    <submittedName>
        <fullName evidence="3">XRE family transcriptional regulator</fullName>
    </submittedName>
</protein>
<dbReference type="AlphaFoldDB" id="A0A2N3LEV5"/>
<comment type="caution">
    <text evidence="3">The sequence shown here is derived from an EMBL/GenBank/DDBJ whole genome shotgun (WGS) entry which is preliminary data.</text>
</comment>
<dbReference type="InterPro" id="IPR001387">
    <property type="entry name" value="Cro/C1-type_HTH"/>
</dbReference>
<name>A0A2N3LEV5_9BACI</name>
<evidence type="ECO:0000313" key="4">
    <source>
        <dbReference type="Proteomes" id="UP000233440"/>
    </source>
</evidence>